<keyword evidence="1" id="KW-1133">Transmembrane helix</keyword>
<keyword evidence="1" id="KW-0472">Membrane</keyword>
<comment type="caution">
    <text evidence="2">The sequence shown here is derived from an EMBL/GenBank/DDBJ whole genome shotgun (WGS) entry which is preliminary data.</text>
</comment>
<evidence type="ECO:0000256" key="1">
    <source>
        <dbReference type="SAM" id="Phobius"/>
    </source>
</evidence>
<proteinExistence type="predicted"/>
<reference evidence="2 3" key="1">
    <citation type="submission" date="2024-10" db="EMBL/GenBank/DDBJ databases">
        <authorList>
            <person name="Kim D."/>
        </authorList>
    </citation>
    <scope>NUCLEOTIDE SEQUENCE [LARGE SCALE GENOMIC DNA]</scope>
    <source>
        <strain evidence="2">Taebaek</strain>
    </source>
</reference>
<evidence type="ECO:0000313" key="2">
    <source>
        <dbReference type="EMBL" id="KAL3104412.1"/>
    </source>
</evidence>
<feature type="transmembrane region" description="Helical" evidence="1">
    <location>
        <begin position="75"/>
        <end position="100"/>
    </location>
</feature>
<name>A0ABD2KNX3_HETSC</name>
<gene>
    <name evidence="2" type="ORF">niasHS_000150</name>
</gene>
<keyword evidence="1" id="KW-0812">Transmembrane</keyword>
<sequence length="132" mass="14928">MRRILQNLVMCAASDVIQQEAAFVSFYSTLILIVCRLRCIAFWQFAYTSEGQKTTLKVWLSNLFAITSLSDLTKWAIVCSVTFLIIATATNGPFCIFAVLTTKKPFKNNSVRFAKHWQHQQKQKVASGGDQN</sequence>
<feature type="transmembrane region" description="Helical" evidence="1">
    <location>
        <begin position="21"/>
        <end position="46"/>
    </location>
</feature>
<accession>A0ABD2KNX3</accession>
<dbReference type="Proteomes" id="UP001620645">
    <property type="component" value="Unassembled WGS sequence"/>
</dbReference>
<organism evidence="2 3">
    <name type="scientific">Heterodera schachtii</name>
    <name type="common">Sugarbeet cyst nematode worm</name>
    <name type="synonym">Tylenchus schachtii</name>
    <dbReference type="NCBI Taxonomy" id="97005"/>
    <lineage>
        <taxon>Eukaryota</taxon>
        <taxon>Metazoa</taxon>
        <taxon>Ecdysozoa</taxon>
        <taxon>Nematoda</taxon>
        <taxon>Chromadorea</taxon>
        <taxon>Rhabditida</taxon>
        <taxon>Tylenchina</taxon>
        <taxon>Tylenchomorpha</taxon>
        <taxon>Tylenchoidea</taxon>
        <taxon>Heteroderidae</taxon>
        <taxon>Heteroderinae</taxon>
        <taxon>Heterodera</taxon>
    </lineage>
</organism>
<protein>
    <submittedName>
        <fullName evidence="2">Uncharacterized protein</fullName>
    </submittedName>
</protein>
<evidence type="ECO:0000313" key="3">
    <source>
        <dbReference type="Proteomes" id="UP001620645"/>
    </source>
</evidence>
<dbReference type="EMBL" id="JBICCN010000002">
    <property type="protein sequence ID" value="KAL3104412.1"/>
    <property type="molecule type" value="Genomic_DNA"/>
</dbReference>
<dbReference type="AlphaFoldDB" id="A0ABD2KNX3"/>
<keyword evidence="3" id="KW-1185">Reference proteome</keyword>